<dbReference type="PANTHER" id="PTHR13803:SF4">
    <property type="entry name" value="SECRETORY 24CD, ISOFORM C"/>
    <property type="match status" value="1"/>
</dbReference>
<dbReference type="InterPro" id="IPR006900">
    <property type="entry name" value="Sec23/24_helical_dom"/>
</dbReference>
<feature type="domain" description="Sec23/Sec24 helical" evidence="1">
    <location>
        <begin position="13"/>
        <end position="76"/>
    </location>
</feature>
<dbReference type="GO" id="GO:0090110">
    <property type="term" value="P:COPII-coated vesicle cargo loading"/>
    <property type="evidence" value="ECO:0007669"/>
    <property type="project" value="TreeGrafter"/>
</dbReference>
<dbReference type="Proteomes" id="UP001206925">
    <property type="component" value="Unassembled WGS sequence"/>
</dbReference>
<dbReference type="InterPro" id="IPR036175">
    <property type="entry name" value="Sec23/24_helical_dom_sf"/>
</dbReference>
<dbReference type="AlphaFoldDB" id="A0AAD5BLW1"/>
<dbReference type="Gene3D" id="1.20.120.730">
    <property type="entry name" value="Sec23/Sec24 helical domain"/>
    <property type="match status" value="1"/>
</dbReference>
<dbReference type="EMBL" id="JAMZMK010011921">
    <property type="protein sequence ID" value="KAI7725534.1"/>
    <property type="molecule type" value="Genomic_DNA"/>
</dbReference>
<keyword evidence="3" id="KW-1185">Reference proteome</keyword>
<evidence type="ECO:0000313" key="3">
    <source>
        <dbReference type="Proteomes" id="UP001206925"/>
    </source>
</evidence>
<organism evidence="2 3">
    <name type="scientific">Ambrosia artemisiifolia</name>
    <name type="common">Common ragweed</name>
    <dbReference type="NCBI Taxonomy" id="4212"/>
    <lineage>
        <taxon>Eukaryota</taxon>
        <taxon>Viridiplantae</taxon>
        <taxon>Streptophyta</taxon>
        <taxon>Embryophyta</taxon>
        <taxon>Tracheophyta</taxon>
        <taxon>Spermatophyta</taxon>
        <taxon>Magnoliopsida</taxon>
        <taxon>eudicotyledons</taxon>
        <taxon>Gunneridae</taxon>
        <taxon>Pentapetalae</taxon>
        <taxon>asterids</taxon>
        <taxon>campanulids</taxon>
        <taxon>Asterales</taxon>
        <taxon>Asteraceae</taxon>
        <taxon>Asteroideae</taxon>
        <taxon>Heliantheae alliance</taxon>
        <taxon>Heliantheae</taxon>
        <taxon>Ambrosia</taxon>
    </lineage>
</organism>
<name>A0AAD5BLW1_AMBAR</name>
<dbReference type="PANTHER" id="PTHR13803">
    <property type="entry name" value="SEC24-RELATED PROTEIN"/>
    <property type="match status" value="1"/>
</dbReference>
<dbReference type="SUPFAM" id="SSF81811">
    <property type="entry name" value="Helical domain of Sec23/24"/>
    <property type="match status" value="1"/>
</dbReference>
<gene>
    <name evidence="2" type="ORF">M8C21_010492</name>
</gene>
<accession>A0AAD5BLW1</accession>
<dbReference type="GO" id="GO:0030127">
    <property type="term" value="C:COPII vesicle coat"/>
    <property type="evidence" value="ECO:0007669"/>
    <property type="project" value="InterPro"/>
</dbReference>
<dbReference type="GO" id="GO:0008270">
    <property type="term" value="F:zinc ion binding"/>
    <property type="evidence" value="ECO:0007669"/>
    <property type="project" value="TreeGrafter"/>
</dbReference>
<evidence type="ECO:0000259" key="1">
    <source>
        <dbReference type="Pfam" id="PF04815"/>
    </source>
</evidence>
<sequence length="90" mass="9967">MALCGADVAHQPADKALKTMAIKFVEYQLPVSSSGQLILPEALKLLPLYTLALIKSVGLSTDSRIDDRSFWINYVFPLSANWQFHLCTLA</sequence>
<dbReference type="Pfam" id="PF04815">
    <property type="entry name" value="Sec23_helical"/>
    <property type="match status" value="1"/>
</dbReference>
<dbReference type="GO" id="GO:0070971">
    <property type="term" value="C:endoplasmic reticulum exit site"/>
    <property type="evidence" value="ECO:0007669"/>
    <property type="project" value="TreeGrafter"/>
</dbReference>
<protein>
    <recommendedName>
        <fullName evidence="1">Sec23/Sec24 helical domain-containing protein</fullName>
    </recommendedName>
</protein>
<proteinExistence type="predicted"/>
<reference evidence="2" key="1">
    <citation type="submission" date="2022-06" db="EMBL/GenBank/DDBJ databases">
        <title>Uncovering the hologenomic basis of an extraordinary plant invasion.</title>
        <authorList>
            <person name="Bieker V.C."/>
            <person name="Martin M.D."/>
            <person name="Gilbert T."/>
            <person name="Hodgins K."/>
            <person name="Battlay P."/>
            <person name="Petersen B."/>
            <person name="Wilson J."/>
        </authorList>
    </citation>
    <scope>NUCLEOTIDE SEQUENCE</scope>
    <source>
        <strain evidence="2">AA19_3_7</strain>
        <tissue evidence="2">Leaf</tissue>
    </source>
</reference>
<dbReference type="GO" id="GO:0000149">
    <property type="term" value="F:SNARE binding"/>
    <property type="evidence" value="ECO:0007669"/>
    <property type="project" value="TreeGrafter"/>
</dbReference>
<dbReference type="GO" id="GO:0006886">
    <property type="term" value="P:intracellular protein transport"/>
    <property type="evidence" value="ECO:0007669"/>
    <property type="project" value="InterPro"/>
</dbReference>
<dbReference type="InterPro" id="IPR050550">
    <property type="entry name" value="SEC23_SEC24_subfamily"/>
</dbReference>
<comment type="caution">
    <text evidence="2">The sequence shown here is derived from an EMBL/GenBank/DDBJ whole genome shotgun (WGS) entry which is preliminary data.</text>
</comment>
<evidence type="ECO:0000313" key="2">
    <source>
        <dbReference type="EMBL" id="KAI7725534.1"/>
    </source>
</evidence>